<evidence type="ECO:0000256" key="3">
    <source>
        <dbReference type="ARBA" id="ARBA00023134"/>
    </source>
</evidence>
<dbReference type="Pfam" id="PF04548">
    <property type="entry name" value="AIG1"/>
    <property type="match status" value="1"/>
</dbReference>
<keyword evidence="2" id="KW-0547">Nucleotide-binding</keyword>
<evidence type="ECO:0000313" key="5">
    <source>
        <dbReference type="EMBL" id="CAG12110.1"/>
    </source>
</evidence>
<comment type="similarity">
    <text evidence="1">Belongs to the TRAFAC class TrmE-Era-EngA-EngB-Septin-like GTPase superfamily. AIG1/Toc34/Toc159-like paraseptin GTPase family. IAN subfamily.</text>
</comment>
<sequence length="294" mass="33242">MAASALVAVFAPHCCCRRRPNPPQPHPHSPKRCTALYHRRRCYPPLKSATLVGEPSNGEAQALDVLDQLLGPGVVSQRTAILFDDNVELDEDESLEEYLSTWRKDVQELVRRCGNRYHILEPHGAAEDAFCELVVKVEELIKEKGGQHFSCPLYQEVEKRLRDKQAEIIKKGRLAISSEDELTKVAEVPEEGERLFEVQPLQESPVKAGVRWDELTPEEQEVVWFTDGSCRYHAGKRCWKAGAFNPRRAQTLEEMGEGKSSQWAELKAVHMVIMQAGPRGVHVYTDSWSVAKDC</sequence>
<dbReference type="GO" id="GO:0004523">
    <property type="term" value="F:RNA-DNA hybrid ribonuclease activity"/>
    <property type="evidence" value="ECO:0007669"/>
    <property type="project" value="InterPro"/>
</dbReference>
<reference evidence="5" key="2">
    <citation type="submission" date="2004-02" db="EMBL/GenBank/DDBJ databases">
        <authorList>
            <consortium name="Genoscope"/>
            <consortium name="Whitehead Institute Centre for Genome Research"/>
        </authorList>
    </citation>
    <scope>NUCLEOTIDE SEQUENCE</scope>
</reference>
<evidence type="ECO:0000259" key="4">
    <source>
        <dbReference type="PROSITE" id="PS50879"/>
    </source>
</evidence>
<evidence type="ECO:0000256" key="2">
    <source>
        <dbReference type="ARBA" id="ARBA00022741"/>
    </source>
</evidence>
<dbReference type="InterPro" id="IPR045058">
    <property type="entry name" value="GIMA/IAN/Toc"/>
</dbReference>
<comment type="caution">
    <text evidence="5">The sequence shown here is derived from an EMBL/GenBank/DDBJ whole genome shotgun (WGS) entry which is preliminary data.</text>
</comment>
<dbReference type="InterPro" id="IPR012337">
    <property type="entry name" value="RNaseH-like_sf"/>
</dbReference>
<evidence type="ECO:0000256" key="1">
    <source>
        <dbReference type="ARBA" id="ARBA00008535"/>
    </source>
</evidence>
<name>Q4RHM2_TETNG</name>
<dbReference type="GO" id="GO:0005525">
    <property type="term" value="F:GTP binding"/>
    <property type="evidence" value="ECO:0007669"/>
    <property type="project" value="UniProtKB-KW"/>
</dbReference>
<dbReference type="KEGG" id="tng:GSTEN00034271G001"/>
<dbReference type="InterPro" id="IPR027417">
    <property type="entry name" value="P-loop_NTPase"/>
</dbReference>
<accession>Q4RHM2</accession>
<dbReference type="AlphaFoldDB" id="Q4RHM2"/>
<dbReference type="PANTHER" id="PTHR10903:SF167">
    <property type="entry name" value="GTPASE IMAP FAMILY MEMBER 6-RELATED"/>
    <property type="match status" value="1"/>
</dbReference>
<dbReference type="InterPro" id="IPR002156">
    <property type="entry name" value="RNaseH_domain"/>
</dbReference>
<dbReference type="SUPFAM" id="SSF53098">
    <property type="entry name" value="Ribonuclease H-like"/>
    <property type="match status" value="1"/>
</dbReference>
<dbReference type="Gene3D" id="3.40.50.300">
    <property type="entry name" value="P-loop containing nucleotide triphosphate hydrolases"/>
    <property type="match status" value="1"/>
</dbReference>
<dbReference type="PANTHER" id="PTHR10903">
    <property type="entry name" value="GTPASE, IMAP FAMILY MEMBER-RELATED"/>
    <property type="match status" value="1"/>
</dbReference>
<dbReference type="Pfam" id="PF00075">
    <property type="entry name" value="RNase_H"/>
    <property type="match status" value="1"/>
</dbReference>
<feature type="domain" description="RNase H type-1" evidence="4">
    <location>
        <begin position="218"/>
        <end position="294"/>
    </location>
</feature>
<gene>
    <name evidence="5" type="ORF">GSTENG00034271001</name>
</gene>
<dbReference type="InterPro" id="IPR006703">
    <property type="entry name" value="G_AIG1"/>
</dbReference>
<keyword evidence="3" id="KW-0342">GTP-binding</keyword>
<reference evidence="5" key="1">
    <citation type="journal article" date="2004" name="Nature">
        <title>Genome duplication in the teleost fish Tetraodon nigroviridis reveals the early vertebrate proto-karyotype.</title>
        <authorList>
            <person name="Jaillon O."/>
            <person name="Aury J.-M."/>
            <person name="Brunet F."/>
            <person name="Petit J.-L."/>
            <person name="Stange-Thomann N."/>
            <person name="Mauceli E."/>
            <person name="Bouneau L."/>
            <person name="Fischer C."/>
            <person name="Ozouf-Costaz C."/>
            <person name="Bernot A."/>
            <person name="Nicaud S."/>
            <person name="Jaffe D."/>
            <person name="Fisher S."/>
            <person name="Lutfalla G."/>
            <person name="Dossat C."/>
            <person name="Segurens B."/>
            <person name="Dasilva C."/>
            <person name="Salanoubat M."/>
            <person name="Levy M."/>
            <person name="Boudet N."/>
            <person name="Castellano S."/>
            <person name="Anthouard V."/>
            <person name="Jubin C."/>
            <person name="Castelli V."/>
            <person name="Katinka M."/>
            <person name="Vacherie B."/>
            <person name="Biemont C."/>
            <person name="Skalli Z."/>
            <person name="Cattolico L."/>
            <person name="Poulain J."/>
            <person name="De Berardinis V."/>
            <person name="Cruaud C."/>
            <person name="Duprat S."/>
            <person name="Brottier P."/>
            <person name="Coutanceau J.-P."/>
            <person name="Gouzy J."/>
            <person name="Parra G."/>
            <person name="Lardier G."/>
            <person name="Chapple C."/>
            <person name="McKernan K.J."/>
            <person name="McEwan P."/>
            <person name="Bosak S."/>
            <person name="Kellis M."/>
            <person name="Volff J.-N."/>
            <person name="Guigo R."/>
            <person name="Zody M.C."/>
            <person name="Mesirov J."/>
            <person name="Lindblad-Toh K."/>
            <person name="Birren B."/>
            <person name="Nusbaum C."/>
            <person name="Kahn D."/>
            <person name="Robinson-Rechavi M."/>
            <person name="Laudet V."/>
            <person name="Schachter V."/>
            <person name="Quetier F."/>
            <person name="Saurin W."/>
            <person name="Scarpelli C."/>
            <person name="Wincker P."/>
            <person name="Lander E.S."/>
            <person name="Weissenbach J."/>
            <person name="Roest Crollius H."/>
        </authorList>
    </citation>
    <scope>NUCLEOTIDE SEQUENCE [LARGE SCALE GENOMIC DNA]</scope>
</reference>
<organism evidence="5">
    <name type="scientific">Tetraodon nigroviridis</name>
    <name type="common">Spotted green pufferfish</name>
    <name type="synonym">Chelonodon nigroviridis</name>
    <dbReference type="NCBI Taxonomy" id="99883"/>
    <lineage>
        <taxon>Eukaryota</taxon>
        <taxon>Metazoa</taxon>
        <taxon>Chordata</taxon>
        <taxon>Craniata</taxon>
        <taxon>Vertebrata</taxon>
        <taxon>Euteleostomi</taxon>
        <taxon>Actinopterygii</taxon>
        <taxon>Neopterygii</taxon>
        <taxon>Teleostei</taxon>
        <taxon>Neoteleostei</taxon>
        <taxon>Acanthomorphata</taxon>
        <taxon>Eupercaria</taxon>
        <taxon>Tetraodontiformes</taxon>
        <taxon>Tetradontoidea</taxon>
        <taxon>Tetraodontidae</taxon>
        <taxon>Tetraodon</taxon>
    </lineage>
</organism>
<dbReference type="OrthoDB" id="8933988at2759"/>
<protein>
    <submittedName>
        <fullName evidence="5">(spotted green pufferfish) hypothetical protein</fullName>
    </submittedName>
</protein>
<dbReference type="EMBL" id="CAAE01015045">
    <property type="protein sequence ID" value="CAG12110.1"/>
    <property type="molecule type" value="Genomic_DNA"/>
</dbReference>
<dbReference type="InterPro" id="IPR036397">
    <property type="entry name" value="RNaseH_sf"/>
</dbReference>
<proteinExistence type="inferred from homology"/>
<dbReference type="GO" id="GO:0003676">
    <property type="term" value="F:nucleic acid binding"/>
    <property type="evidence" value="ECO:0007669"/>
    <property type="project" value="InterPro"/>
</dbReference>
<dbReference type="PROSITE" id="PS50879">
    <property type="entry name" value="RNASE_H_1"/>
    <property type="match status" value="1"/>
</dbReference>
<dbReference type="Gene3D" id="3.30.420.10">
    <property type="entry name" value="Ribonuclease H-like superfamily/Ribonuclease H"/>
    <property type="match status" value="1"/>
</dbReference>